<keyword evidence="3" id="KW-1185">Reference proteome</keyword>
<feature type="signal peptide" evidence="1">
    <location>
        <begin position="1"/>
        <end position="19"/>
    </location>
</feature>
<name>A0A1Y1S550_9MICR</name>
<dbReference type="EMBL" id="LWDP01000073">
    <property type="protein sequence ID" value="ORD93518.1"/>
    <property type="molecule type" value="Genomic_DNA"/>
</dbReference>
<organism evidence="2 3">
    <name type="scientific">Enterospora canceri</name>
    <dbReference type="NCBI Taxonomy" id="1081671"/>
    <lineage>
        <taxon>Eukaryota</taxon>
        <taxon>Fungi</taxon>
        <taxon>Fungi incertae sedis</taxon>
        <taxon>Microsporidia</taxon>
        <taxon>Enterocytozoonidae</taxon>
        <taxon>Enterospora</taxon>
    </lineage>
</organism>
<evidence type="ECO:0000313" key="2">
    <source>
        <dbReference type="EMBL" id="ORD93518.1"/>
    </source>
</evidence>
<protein>
    <submittedName>
        <fullName evidence="2">Uncharacterized protein</fullName>
    </submittedName>
</protein>
<gene>
    <name evidence="2" type="ORF">ECANGB1_2669</name>
</gene>
<proteinExistence type="predicted"/>
<dbReference type="VEuPathDB" id="MicrosporidiaDB:ECANGB1_2669"/>
<dbReference type="AlphaFoldDB" id="A0A1Y1S550"/>
<keyword evidence="1" id="KW-0732">Signal</keyword>
<sequence>MIVVGLFLIFLKQMRIALMSNLLINMGIKIVGSSSVTNCNFLPVAPVAYFTQLPRIFLRQNLPQCLSA</sequence>
<comment type="caution">
    <text evidence="2">The sequence shown here is derived from an EMBL/GenBank/DDBJ whole genome shotgun (WGS) entry which is preliminary data.</text>
</comment>
<reference evidence="2 3" key="1">
    <citation type="journal article" date="2017" name="Environ. Microbiol.">
        <title>Decay of the glycolytic pathway and adaptation to intranuclear parasitism within Enterocytozoonidae microsporidia.</title>
        <authorList>
            <person name="Wiredu Boakye D."/>
            <person name="Jaroenlak P."/>
            <person name="Prachumwat A."/>
            <person name="Williams T.A."/>
            <person name="Bateman K.S."/>
            <person name="Itsathitphaisarn O."/>
            <person name="Sritunyalucksana K."/>
            <person name="Paszkiewicz K.H."/>
            <person name="Moore K.A."/>
            <person name="Stentiford G.D."/>
            <person name="Williams B.A."/>
        </authorList>
    </citation>
    <scope>NUCLEOTIDE SEQUENCE [LARGE SCALE GENOMIC DNA]</scope>
    <source>
        <strain evidence="2 3">GB1</strain>
    </source>
</reference>
<evidence type="ECO:0000256" key="1">
    <source>
        <dbReference type="SAM" id="SignalP"/>
    </source>
</evidence>
<feature type="chain" id="PRO_5012982682" evidence="1">
    <location>
        <begin position="20"/>
        <end position="68"/>
    </location>
</feature>
<evidence type="ECO:0000313" key="3">
    <source>
        <dbReference type="Proteomes" id="UP000192639"/>
    </source>
</evidence>
<accession>A0A1Y1S550</accession>
<dbReference type="Proteomes" id="UP000192639">
    <property type="component" value="Unassembled WGS sequence"/>
</dbReference>